<keyword evidence="2" id="KW-1185">Reference proteome</keyword>
<comment type="caution">
    <text evidence="1">The sequence shown here is derived from an EMBL/GenBank/DDBJ whole genome shotgun (WGS) entry which is preliminary data.</text>
</comment>
<evidence type="ECO:0000313" key="1">
    <source>
        <dbReference type="EMBL" id="KAL3534509.1"/>
    </source>
</evidence>
<sequence>MEWKAREFVDYLIHKLRMMLSNNEAAAKNLFDILIDELSFLRCNLIEDLLLFNLKNKNPIIKEMKSLTISTRDMIFKMGLFIFKSRDKKEEDEQMTDYCCLKIPDLLRAVDDI</sequence>
<evidence type="ECO:0000313" key="2">
    <source>
        <dbReference type="Proteomes" id="UP001630127"/>
    </source>
</evidence>
<name>A0ABD3ATH4_9GENT</name>
<gene>
    <name evidence="1" type="ORF">ACH5RR_002970</name>
</gene>
<dbReference type="Proteomes" id="UP001630127">
    <property type="component" value="Unassembled WGS sequence"/>
</dbReference>
<organism evidence="1 2">
    <name type="scientific">Cinchona calisaya</name>
    <dbReference type="NCBI Taxonomy" id="153742"/>
    <lineage>
        <taxon>Eukaryota</taxon>
        <taxon>Viridiplantae</taxon>
        <taxon>Streptophyta</taxon>
        <taxon>Embryophyta</taxon>
        <taxon>Tracheophyta</taxon>
        <taxon>Spermatophyta</taxon>
        <taxon>Magnoliopsida</taxon>
        <taxon>eudicotyledons</taxon>
        <taxon>Gunneridae</taxon>
        <taxon>Pentapetalae</taxon>
        <taxon>asterids</taxon>
        <taxon>lamiids</taxon>
        <taxon>Gentianales</taxon>
        <taxon>Rubiaceae</taxon>
        <taxon>Cinchonoideae</taxon>
        <taxon>Cinchoneae</taxon>
        <taxon>Cinchona</taxon>
    </lineage>
</organism>
<proteinExistence type="predicted"/>
<reference evidence="1 2" key="1">
    <citation type="submission" date="2024-11" db="EMBL/GenBank/DDBJ databases">
        <title>A near-complete genome assembly of Cinchona calisaya.</title>
        <authorList>
            <person name="Lian D.C."/>
            <person name="Zhao X.W."/>
            <person name="Wei L."/>
        </authorList>
    </citation>
    <scope>NUCLEOTIDE SEQUENCE [LARGE SCALE GENOMIC DNA]</scope>
    <source>
        <tissue evidence="1">Nenye</tissue>
    </source>
</reference>
<dbReference type="AlphaFoldDB" id="A0ABD3ATH4"/>
<dbReference type="EMBL" id="JBJUIK010000002">
    <property type="protein sequence ID" value="KAL3534509.1"/>
    <property type="molecule type" value="Genomic_DNA"/>
</dbReference>
<protein>
    <submittedName>
        <fullName evidence="1">Uncharacterized protein</fullName>
    </submittedName>
</protein>
<accession>A0ABD3ATH4</accession>